<dbReference type="InterPro" id="IPR036874">
    <property type="entry name" value="Carbonic_anhydrase_sf"/>
</dbReference>
<dbReference type="GO" id="GO:0008270">
    <property type="term" value="F:zinc ion binding"/>
    <property type="evidence" value="ECO:0007669"/>
    <property type="project" value="UniProtKB-UniRule"/>
</dbReference>
<sequence>MCQAHPEIQDLLERNVLWSDRMAEQDAEFFSRLQHQQSPDFLWIGCSDSRVPANQIIDLPPGEVFVHRNVGNMVYPTDINAMSVIQYAVEVLKVKHILVVGHYGCGGVQTAMTPGGTTGMVDNWLLDIREEYSRRRSELAHLPHDQQVDRMCEFNVRRQVRKLTRANVIQRAWLNEQELVIHGWCYSLQNGRVTPLDCTVSGLDQVEQLYLDRAE</sequence>
<accession>A0A348HEZ7</accession>
<evidence type="ECO:0000256" key="2">
    <source>
        <dbReference type="ARBA" id="ARBA00022723"/>
    </source>
</evidence>
<gene>
    <name evidence="8" type="ORF">ZBT109_1439</name>
</gene>
<comment type="similarity">
    <text evidence="1 7">Belongs to the beta-class carbonic anhydrase family.</text>
</comment>
<proteinExistence type="inferred from homology"/>
<comment type="function">
    <text evidence="7">Reversible hydration of carbon dioxide.</text>
</comment>
<feature type="binding site" evidence="6">
    <location>
        <position position="46"/>
    </location>
    <ligand>
        <name>Zn(2+)</name>
        <dbReference type="ChEBI" id="CHEBI:29105"/>
    </ligand>
</feature>
<feature type="binding site" evidence="6">
    <location>
        <position position="105"/>
    </location>
    <ligand>
        <name>Zn(2+)</name>
        <dbReference type="ChEBI" id="CHEBI:29105"/>
    </ligand>
</feature>
<dbReference type="RefSeq" id="WP_027705784.1">
    <property type="nucleotide sequence ID" value="NZ_AP018933.1"/>
</dbReference>
<feature type="binding site" evidence="6">
    <location>
        <position position="102"/>
    </location>
    <ligand>
        <name>Zn(2+)</name>
        <dbReference type="ChEBI" id="CHEBI:29105"/>
    </ligand>
</feature>
<evidence type="ECO:0000256" key="3">
    <source>
        <dbReference type="ARBA" id="ARBA00022833"/>
    </source>
</evidence>
<dbReference type="GO" id="GO:0004089">
    <property type="term" value="F:carbonate dehydratase activity"/>
    <property type="evidence" value="ECO:0007669"/>
    <property type="project" value="UniProtKB-UniRule"/>
</dbReference>
<evidence type="ECO:0000256" key="5">
    <source>
        <dbReference type="ARBA" id="ARBA00048348"/>
    </source>
</evidence>
<dbReference type="SUPFAM" id="SSF53056">
    <property type="entry name" value="beta-carbonic anhydrase, cab"/>
    <property type="match status" value="1"/>
</dbReference>
<keyword evidence="3 6" id="KW-0862">Zinc</keyword>
<evidence type="ECO:0000256" key="4">
    <source>
        <dbReference type="ARBA" id="ARBA00023239"/>
    </source>
</evidence>
<evidence type="ECO:0000256" key="1">
    <source>
        <dbReference type="ARBA" id="ARBA00006217"/>
    </source>
</evidence>
<dbReference type="STRING" id="1123510.GCA_000620025_00439"/>
<dbReference type="GO" id="GO:0015976">
    <property type="term" value="P:carbon utilization"/>
    <property type="evidence" value="ECO:0007669"/>
    <property type="project" value="InterPro"/>
</dbReference>
<dbReference type="PANTHER" id="PTHR11002">
    <property type="entry name" value="CARBONIC ANHYDRASE"/>
    <property type="match status" value="1"/>
</dbReference>
<dbReference type="Gene3D" id="3.40.1050.10">
    <property type="entry name" value="Carbonic anhydrase"/>
    <property type="match status" value="1"/>
</dbReference>
<dbReference type="EC" id="4.2.1.1" evidence="7"/>
<keyword evidence="9" id="KW-1185">Reference proteome</keyword>
<dbReference type="Pfam" id="PF00484">
    <property type="entry name" value="Pro_CA"/>
    <property type="match status" value="1"/>
</dbReference>
<evidence type="ECO:0000256" key="6">
    <source>
        <dbReference type="PIRSR" id="PIRSR601765-1"/>
    </source>
</evidence>
<evidence type="ECO:0000313" key="8">
    <source>
        <dbReference type="EMBL" id="BBG30199.1"/>
    </source>
</evidence>
<dbReference type="FunFam" id="3.40.1050.10:FF:000001">
    <property type="entry name" value="Carbonic anhydrase"/>
    <property type="match status" value="1"/>
</dbReference>
<organism evidence="8 9">
    <name type="scientific">Zymobacter palmae</name>
    <dbReference type="NCBI Taxonomy" id="33074"/>
    <lineage>
        <taxon>Bacteria</taxon>
        <taxon>Pseudomonadati</taxon>
        <taxon>Pseudomonadota</taxon>
        <taxon>Gammaproteobacteria</taxon>
        <taxon>Oceanospirillales</taxon>
        <taxon>Halomonadaceae</taxon>
        <taxon>Zymobacter group</taxon>
        <taxon>Zymobacter</taxon>
    </lineage>
</organism>
<dbReference type="EMBL" id="AP018933">
    <property type="protein sequence ID" value="BBG30199.1"/>
    <property type="molecule type" value="Genomic_DNA"/>
</dbReference>
<evidence type="ECO:0000256" key="7">
    <source>
        <dbReference type="RuleBase" id="RU003956"/>
    </source>
</evidence>
<dbReference type="KEGG" id="zpl:ZBT109_1439"/>
<name>A0A348HEZ7_9GAMM</name>
<dbReference type="PROSITE" id="PS00704">
    <property type="entry name" value="PROK_CO2_ANHYDRASE_1"/>
    <property type="match status" value="1"/>
</dbReference>
<dbReference type="InterPro" id="IPR015892">
    <property type="entry name" value="Carbonic_anhydrase_CS"/>
</dbReference>
<dbReference type="AlphaFoldDB" id="A0A348HEZ7"/>
<keyword evidence="2 6" id="KW-0479">Metal-binding</keyword>
<reference evidence="8 9" key="1">
    <citation type="submission" date="2018-09" db="EMBL/GenBank/DDBJ databases">
        <title>Zymobacter palmae IAM14233 (=T109) whole genome analysis.</title>
        <authorList>
            <person name="Yanase H."/>
        </authorList>
    </citation>
    <scope>NUCLEOTIDE SEQUENCE [LARGE SCALE GENOMIC DNA]</scope>
    <source>
        <strain evidence="8 9">IAM14233</strain>
    </source>
</reference>
<comment type="catalytic activity">
    <reaction evidence="5 7">
        <text>hydrogencarbonate + H(+) = CO2 + H2O</text>
        <dbReference type="Rhea" id="RHEA:10748"/>
        <dbReference type="ChEBI" id="CHEBI:15377"/>
        <dbReference type="ChEBI" id="CHEBI:15378"/>
        <dbReference type="ChEBI" id="CHEBI:16526"/>
        <dbReference type="ChEBI" id="CHEBI:17544"/>
        <dbReference type="EC" id="4.2.1.1"/>
    </reaction>
</comment>
<dbReference type="OrthoDB" id="9797527at2"/>
<protein>
    <recommendedName>
        <fullName evidence="7">Carbonic anhydrase</fullName>
        <ecNumber evidence="7">4.2.1.1</ecNumber>
    </recommendedName>
    <alternativeName>
        <fullName evidence="7">Carbonate dehydratase</fullName>
    </alternativeName>
</protein>
<keyword evidence="4 7" id="KW-0456">Lyase</keyword>
<dbReference type="SMART" id="SM00947">
    <property type="entry name" value="Pro_CA"/>
    <property type="match status" value="1"/>
</dbReference>
<dbReference type="InterPro" id="IPR001765">
    <property type="entry name" value="Carbonic_anhydrase"/>
</dbReference>
<dbReference type="PROSITE" id="PS00705">
    <property type="entry name" value="PROK_CO2_ANHYDRASE_2"/>
    <property type="match status" value="1"/>
</dbReference>
<feature type="binding site" evidence="6">
    <location>
        <position position="48"/>
    </location>
    <ligand>
        <name>Zn(2+)</name>
        <dbReference type="ChEBI" id="CHEBI:29105"/>
    </ligand>
</feature>
<evidence type="ECO:0000313" key="9">
    <source>
        <dbReference type="Proteomes" id="UP000267342"/>
    </source>
</evidence>
<comment type="cofactor">
    <cofactor evidence="6">
        <name>Zn(2+)</name>
        <dbReference type="ChEBI" id="CHEBI:29105"/>
    </cofactor>
    <text evidence="6">Binds 1 zinc ion per subunit.</text>
</comment>
<dbReference type="PANTHER" id="PTHR11002:SF76">
    <property type="entry name" value="CARBONIC ANHYDRASE"/>
    <property type="match status" value="1"/>
</dbReference>
<dbReference type="CDD" id="cd00883">
    <property type="entry name" value="beta_CA_cladeA"/>
    <property type="match status" value="1"/>
</dbReference>
<dbReference type="Proteomes" id="UP000267342">
    <property type="component" value="Chromosome"/>
</dbReference>